<keyword evidence="3" id="KW-0238">DNA-binding</keyword>
<comment type="caution">
    <text evidence="5">The sequence shown here is derived from an EMBL/GenBank/DDBJ whole genome shotgun (WGS) entry which is preliminary data.</text>
</comment>
<dbReference type="Pfam" id="PF03965">
    <property type="entry name" value="Penicillinase_R"/>
    <property type="match status" value="1"/>
</dbReference>
<proteinExistence type="inferred from homology"/>
<dbReference type="GO" id="GO:0045892">
    <property type="term" value="P:negative regulation of DNA-templated transcription"/>
    <property type="evidence" value="ECO:0007669"/>
    <property type="project" value="InterPro"/>
</dbReference>
<sequence>MKLFDAELKVMEVLWSRGPLAAGQLAKLLKDDIGWNRNTTYTVIKKLVVKGAIQRKDPQFICEALITREQAQEQETIGLIKKMFNGSTEMFFSSFINEKNLTDSDINKLKKIVDNLKR</sequence>
<keyword evidence="2" id="KW-0805">Transcription regulation</keyword>
<dbReference type="GO" id="GO:0003677">
    <property type="term" value="F:DNA binding"/>
    <property type="evidence" value="ECO:0007669"/>
    <property type="project" value="UniProtKB-KW"/>
</dbReference>
<protein>
    <submittedName>
        <fullName evidence="5">Putative transcriptional regulator</fullName>
    </submittedName>
</protein>
<dbReference type="EMBL" id="JACJIP010000003">
    <property type="protein sequence ID" value="MBA9084268.1"/>
    <property type="molecule type" value="Genomic_DNA"/>
</dbReference>
<dbReference type="PIRSF" id="PIRSF019455">
    <property type="entry name" value="CopR_AtkY"/>
    <property type="match status" value="1"/>
</dbReference>
<organism evidence="5 6">
    <name type="scientific">Fontibacillus solani</name>
    <dbReference type="NCBI Taxonomy" id="1572857"/>
    <lineage>
        <taxon>Bacteria</taxon>
        <taxon>Bacillati</taxon>
        <taxon>Bacillota</taxon>
        <taxon>Bacilli</taxon>
        <taxon>Bacillales</taxon>
        <taxon>Paenibacillaceae</taxon>
        <taxon>Fontibacillus</taxon>
    </lineage>
</organism>
<evidence type="ECO:0000313" key="5">
    <source>
        <dbReference type="EMBL" id="MBA9084268.1"/>
    </source>
</evidence>
<evidence type="ECO:0000256" key="1">
    <source>
        <dbReference type="ARBA" id="ARBA00011046"/>
    </source>
</evidence>
<dbReference type="Gene3D" id="1.10.10.10">
    <property type="entry name" value="Winged helix-like DNA-binding domain superfamily/Winged helix DNA-binding domain"/>
    <property type="match status" value="1"/>
</dbReference>
<name>A0A7W3SQC5_9BACL</name>
<evidence type="ECO:0000256" key="2">
    <source>
        <dbReference type="ARBA" id="ARBA00023015"/>
    </source>
</evidence>
<dbReference type="AlphaFoldDB" id="A0A7W3SQC5"/>
<accession>A0A7W3SQC5</accession>
<comment type="similarity">
    <text evidence="1">Belongs to the BlaI transcriptional regulatory family.</text>
</comment>
<dbReference type="InterPro" id="IPR036388">
    <property type="entry name" value="WH-like_DNA-bd_sf"/>
</dbReference>
<dbReference type="InterPro" id="IPR005650">
    <property type="entry name" value="BlaI_family"/>
</dbReference>
<evidence type="ECO:0000256" key="4">
    <source>
        <dbReference type="ARBA" id="ARBA00023163"/>
    </source>
</evidence>
<gene>
    <name evidence="5" type="ORF">FHR92_000722</name>
</gene>
<reference evidence="5 6" key="1">
    <citation type="submission" date="2020-08" db="EMBL/GenBank/DDBJ databases">
        <title>Genomic Encyclopedia of Type Strains, Phase III (KMG-III): the genomes of soil and plant-associated and newly described type strains.</title>
        <authorList>
            <person name="Whitman W."/>
        </authorList>
    </citation>
    <scope>NUCLEOTIDE SEQUENCE [LARGE SCALE GENOMIC DNA]</scope>
    <source>
        <strain evidence="5 6">CECT 8693</strain>
    </source>
</reference>
<dbReference type="InterPro" id="IPR036390">
    <property type="entry name" value="WH_DNA-bd_sf"/>
</dbReference>
<evidence type="ECO:0000313" key="6">
    <source>
        <dbReference type="Proteomes" id="UP000567067"/>
    </source>
</evidence>
<keyword evidence="4" id="KW-0804">Transcription</keyword>
<keyword evidence="6" id="KW-1185">Reference proteome</keyword>
<dbReference type="Gene3D" id="1.10.4040.10">
    <property type="entry name" value="Penicillinase repressor domain"/>
    <property type="match status" value="1"/>
</dbReference>
<dbReference type="Proteomes" id="UP000567067">
    <property type="component" value="Unassembled WGS sequence"/>
</dbReference>
<dbReference type="SUPFAM" id="SSF46785">
    <property type="entry name" value="Winged helix' DNA-binding domain"/>
    <property type="match status" value="1"/>
</dbReference>
<dbReference type="RefSeq" id="WP_182534336.1">
    <property type="nucleotide sequence ID" value="NZ_JACJIP010000003.1"/>
</dbReference>
<evidence type="ECO:0000256" key="3">
    <source>
        <dbReference type="ARBA" id="ARBA00023125"/>
    </source>
</evidence>